<accession>A0AAW7X5D5</accession>
<dbReference type="PROSITE" id="PS00018">
    <property type="entry name" value="EF_HAND_1"/>
    <property type="match status" value="1"/>
</dbReference>
<evidence type="ECO:0000313" key="7">
    <source>
        <dbReference type="Proteomes" id="UP001169760"/>
    </source>
</evidence>
<reference evidence="6" key="1">
    <citation type="submission" date="2023-07" db="EMBL/GenBank/DDBJ databases">
        <title>Genome content predicts the carbon catabolic preferences of heterotrophic bacteria.</title>
        <authorList>
            <person name="Gralka M."/>
        </authorList>
    </citation>
    <scope>NUCLEOTIDE SEQUENCE</scope>
    <source>
        <strain evidence="6">I3M17_2</strain>
    </source>
</reference>
<evidence type="ECO:0000256" key="2">
    <source>
        <dbReference type="ARBA" id="ARBA00023004"/>
    </source>
</evidence>
<feature type="transmembrane region" description="Helical" evidence="4">
    <location>
        <begin position="20"/>
        <end position="41"/>
    </location>
</feature>
<dbReference type="RefSeq" id="WP_216065376.1">
    <property type="nucleotide sequence ID" value="NZ_JAHKPP010000042.1"/>
</dbReference>
<keyword evidence="4" id="KW-0812">Transmembrane</keyword>
<dbReference type="GO" id="GO:0046872">
    <property type="term" value="F:metal ion binding"/>
    <property type="evidence" value="ECO:0007669"/>
    <property type="project" value="UniProtKB-KW"/>
</dbReference>
<dbReference type="GO" id="GO:0020037">
    <property type="term" value="F:heme binding"/>
    <property type="evidence" value="ECO:0007669"/>
    <property type="project" value="InterPro"/>
</dbReference>
<dbReference type="Proteomes" id="UP001169760">
    <property type="component" value="Unassembled WGS sequence"/>
</dbReference>
<organism evidence="6 7">
    <name type="scientific">Saccharophagus degradans</name>
    <dbReference type="NCBI Taxonomy" id="86304"/>
    <lineage>
        <taxon>Bacteria</taxon>
        <taxon>Pseudomonadati</taxon>
        <taxon>Pseudomonadota</taxon>
        <taxon>Gammaproteobacteria</taxon>
        <taxon>Cellvibrionales</taxon>
        <taxon>Cellvibrionaceae</taxon>
        <taxon>Saccharophagus</taxon>
    </lineage>
</organism>
<dbReference type="PANTHER" id="PTHR30600:SF9">
    <property type="entry name" value="BLR7738 PROTEIN"/>
    <property type="match status" value="1"/>
</dbReference>
<gene>
    <name evidence="6" type="ORF">Q4521_04565</name>
</gene>
<dbReference type="Pfam" id="PF21419">
    <property type="entry name" value="RoxA-like_Cyt-c"/>
    <property type="match status" value="1"/>
</dbReference>
<keyword evidence="6" id="KW-0560">Oxidoreductase</keyword>
<dbReference type="InterPro" id="IPR018247">
    <property type="entry name" value="EF_Hand_1_Ca_BS"/>
</dbReference>
<keyword evidence="3" id="KW-0349">Heme</keyword>
<keyword evidence="1 3" id="KW-0479">Metal-binding</keyword>
<keyword evidence="6" id="KW-0575">Peroxidase</keyword>
<evidence type="ECO:0000256" key="1">
    <source>
        <dbReference type="ARBA" id="ARBA00022723"/>
    </source>
</evidence>
<dbReference type="AlphaFoldDB" id="A0AAW7X5D5"/>
<dbReference type="PROSITE" id="PS51007">
    <property type="entry name" value="CYTC"/>
    <property type="match status" value="1"/>
</dbReference>
<feature type="domain" description="Cytochrome c" evidence="5">
    <location>
        <begin position="141"/>
        <end position="239"/>
    </location>
</feature>
<name>A0AAW7X5D5_9GAMM</name>
<dbReference type="InterPro" id="IPR047758">
    <property type="entry name" value="CytoC_perox"/>
</dbReference>
<keyword evidence="4" id="KW-1133">Transmembrane helix</keyword>
<protein>
    <submittedName>
        <fullName evidence="6">Di-heme-cytochrome C peroxidase</fullName>
    </submittedName>
</protein>
<evidence type="ECO:0000313" key="6">
    <source>
        <dbReference type="EMBL" id="MDO6421738.1"/>
    </source>
</evidence>
<dbReference type="InterPro" id="IPR009056">
    <property type="entry name" value="Cyt_c-like_dom"/>
</dbReference>
<dbReference type="NCBIfam" id="NF040606">
    <property type="entry name" value="CytoC_perox"/>
    <property type="match status" value="1"/>
</dbReference>
<evidence type="ECO:0000256" key="4">
    <source>
        <dbReference type="SAM" id="Phobius"/>
    </source>
</evidence>
<evidence type="ECO:0000259" key="5">
    <source>
        <dbReference type="PROSITE" id="PS51007"/>
    </source>
</evidence>
<keyword evidence="2 3" id="KW-0408">Iron</keyword>
<dbReference type="EMBL" id="JAUOPB010000003">
    <property type="protein sequence ID" value="MDO6421738.1"/>
    <property type="molecule type" value="Genomic_DNA"/>
</dbReference>
<dbReference type="PANTHER" id="PTHR30600">
    <property type="entry name" value="CYTOCHROME C PEROXIDASE-RELATED"/>
    <property type="match status" value="1"/>
</dbReference>
<evidence type="ECO:0000256" key="3">
    <source>
        <dbReference type="PROSITE-ProRule" id="PRU00433"/>
    </source>
</evidence>
<dbReference type="GO" id="GO:0004130">
    <property type="term" value="F:cytochrome-c peroxidase activity"/>
    <property type="evidence" value="ECO:0007669"/>
    <property type="project" value="TreeGrafter"/>
</dbReference>
<comment type="caution">
    <text evidence="6">The sequence shown here is derived from an EMBL/GenBank/DDBJ whole genome shotgun (WGS) entry which is preliminary data.</text>
</comment>
<keyword evidence="4" id="KW-0472">Membrane</keyword>
<dbReference type="InterPro" id="IPR051395">
    <property type="entry name" value="Cytochrome_c_Peroxidase/MauG"/>
</dbReference>
<proteinExistence type="predicted"/>
<dbReference type="GO" id="GO:0009055">
    <property type="term" value="F:electron transfer activity"/>
    <property type="evidence" value="ECO:0007669"/>
    <property type="project" value="InterPro"/>
</dbReference>
<sequence>MIIRAILGLAKAIKNKKRTIIRSIVAVWLVLFVALLGGKAYQHLDQHESRGAIAVENGHFGENYPTPIYLDQGWDRSDSLWFYNTTQGSALLPYDFFLELELPAVESTEKLRDIATIDKYRYLPQDESFFNPDGLPLGFVKDTYKGDDYVGYTCAACHTGQVNYTDEKTNKRYAIRIDGGPAMADMVGFLMELEASMDATLKNTTKLDRFVDNVLKRNNGYSDRDDVIKDLEKWTLTMKQYNMVNESNVEYGYARLDAFGRIFNRVLQHVLNKEQAKRALLLAHDENGERILTEAEVELVLKDITDPTVIGNEQFALVLRNLMSTEPGYPGLDKDELTVLKDVFFNIPNAPVSYPFMWDITHSDYVQWNGLANNASVGPLGRNVGEVIGVFGILDWKAKDPGFSISAKLSGQSKNKPQIDFQSSIRHTNLRRLENQLKTLKSPEWPVEIFGELDEEKVKRGELIYAEYCQSCHEIIDRNNWDRIVIANMSNLDSVGTDRKMAENSVNYTGKSGNFKYTYQATDVGTIVLGEEAPVAALLTAATKGVVGTPEADKLFIRRWLDWLYNLASSFFENEIKASVKAGDYYPDTTAKPFNSLLSYKARSLNGIWATAPYLHNGSVPSLYDLLLPAKCDPENGVVECRPETFEVGSREFDKVKVGLKYEGYGGTVFDTSVEGNFNIGHEYAAGNTAQPNGEVLKPLNKQQRYDLLEFLKTL</sequence>